<evidence type="ECO:0000313" key="2">
    <source>
        <dbReference type="EMBL" id="SVC52696.1"/>
    </source>
</evidence>
<dbReference type="InterPro" id="IPR026992">
    <property type="entry name" value="DIOX_N"/>
</dbReference>
<sequence>MANWVRNNSSFEAIPIIDIDPLVIPNDNSKSLRKTVNEIRDACKNVGFFYIKNHQIPKDHLNALIPLVQEFFNLPLEEKMKIHISKSDIFRGYTPLGKELTDEKYDWHECVDFGLDLEPSHPEVIEGKQLVGPNQWPENQHNFRKVLEKHWDLMIILGRRITEGLAISLGLSKKYFAPFMSKSHSYMRISNYPPYKKNQEENIGDGIGAHIDYGFLTILLQNNIGGLEIKNFNNEWIKAPIIPGTFLINIGHMIQRWTNDYYKATIHRVIPPKNKTRCSLPFFFEPNFDTVVAPLDKFCSADNLPRYKPIHFGDYLERTFKTSYTYAVE</sequence>
<name>A0A382MVB3_9ZZZZ</name>
<reference evidence="2" key="1">
    <citation type="submission" date="2018-05" db="EMBL/GenBank/DDBJ databases">
        <authorList>
            <person name="Lanie J.A."/>
            <person name="Ng W.-L."/>
            <person name="Kazmierczak K.M."/>
            <person name="Andrzejewski T.M."/>
            <person name="Davidsen T.M."/>
            <person name="Wayne K.J."/>
            <person name="Tettelin H."/>
            <person name="Glass J.I."/>
            <person name="Rusch D."/>
            <person name="Podicherti R."/>
            <person name="Tsui H.-C.T."/>
            <person name="Winkler M.E."/>
        </authorList>
    </citation>
    <scope>NUCLEOTIDE SEQUENCE</scope>
</reference>
<dbReference type="PROSITE" id="PS51471">
    <property type="entry name" value="FE2OG_OXY"/>
    <property type="match status" value="1"/>
</dbReference>
<dbReference type="InterPro" id="IPR044861">
    <property type="entry name" value="IPNS-like_FE2OG_OXY"/>
</dbReference>
<dbReference type="Pfam" id="PF03171">
    <property type="entry name" value="2OG-FeII_Oxy"/>
    <property type="match status" value="1"/>
</dbReference>
<dbReference type="AlphaFoldDB" id="A0A382MVB3"/>
<dbReference type="PRINTS" id="PR00682">
    <property type="entry name" value="IPNSYNTHASE"/>
</dbReference>
<proteinExistence type="predicted"/>
<gene>
    <name evidence="2" type="ORF">METZ01_LOCUS305550</name>
</gene>
<protein>
    <recommendedName>
        <fullName evidence="1">Fe2OG dioxygenase domain-containing protein</fullName>
    </recommendedName>
</protein>
<feature type="domain" description="Fe2OG dioxygenase" evidence="1">
    <location>
        <begin position="183"/>
        <end position="286"/>
    </location>
</feature>
<dbReference type="EMBL" id="UINC01096094">
    <property type="protein sequence ID" value="SVC52696.1"/>
    <property type="molecule type" value="Genomic_DNA"/>
</dbReference>
<dbReference type="InterPro" id="IPR005123">
    <property type="entry name" value="Oxoglu/Fe-dep_dioxygenase_dom"/>
</dbReference>
<dbReference type="Pfam" id="PF14226">
    <property type="entry name" value="DIOX_N"/>
    <property type="match status" value="1"/>
</dbReference>
<organism evidence="2">
    <name type="scientific">marine metagenome</name>
    <dbReference type="NCBI Taxonomy" id="408172"/>
    <lineage>
        <taxon>unclassified sequences</taxon>
        <taxon>metagenomes</taxon>
        <taxon>ecological metagenomes</taxon>
    </lineage>
</organism>
<evidence type="ECO:0000259" key="1">
    <source>
        <dbReference type="PROSITE" id="PS51471"/>
    </source>
</evidence>
<dbReference type="InterPro" id="IPR027443">
    <property type="entry name" value="IPNS-like_sf"/>
</dbReference>
<dbReference type="InterPro" id="IPR050231">
    <property type="entry name" value="Iron_ascorbate_oxido_reductase"/>
</dbReference>
<accession>A0A382MVB3</accession>
<dbReference type="SUPFAM" id="SSF51197">
    <property type="entry name" value="Clavaminate synthase-like"/>
    <property type="match status" value="1"/>
</dbReference>
<dbReference type="PANTHER" id="PTHR47990">
    <property type="entry name" value="2-OXOGLUTARATE (2OG) AND FE(II)-DEPENDENT OXYGENASE SUPERFAMILY PROTEIN-RELATED"/>
    <property type="match status" value="1"/>
</dbReference>
<dbReference type="Gene3D" id="2.60.120.330">
    <property type="entry name" value="B-lactam Antibiotic, Isopenicillin N Synthase, Chain"/>
    <property type="match status" value="1"/>
</dbReference>